<evidence type="ECO:0000313" key="10">
    <source>
        <dbReference type="EMBL" id="MDT2689144.1"/>
    </source>
</evidence>
<dbReference type="InterPro" id="IPR035906">
    <property type="entry name" value="MetI-like_sf"/>
</dbReference>
<gene>
    <name evidence="12" type="ORF">EGM181_13720</name>
    <name evidence="11" type="ORF">GTI89_07340</name>
    <name evidence="10" type="ORF">P7E30_02840</name>
    <name evidence="9" type="ORF">QRX88_00175</name>
</gene>
<keyword evidence="3" id="KW-1003">Cell membrane</keyword>
<reference evidence="12 14" key="2">
    <citation type="submission" date="2020-03" db="EMBL/GenBank/DDBJ databases">
        <title>Characterization of ganglioside-mimicking enterococci.</title>
        <authorList>
            <person name="Patry R.T."/>
            <person name="Nothaft H."/>
            <person name="Bridger R."/>
            <person name="Shajahan A."/>
            <person name="Huynh S."/>
            <person name="Sanchez S."/>
            <person name="Azadi P."/>
            <person name="Cooper K."/>
            <person name="Miller W.G."/>
            <person name="Parker C.T."/>
            <person name="Wells L."/>
            <person name="Szymanski C.M."/>
        </authorList>
    </citation>
    <scope>NUCLEOTIDE SEQUENCE [LARGE SCALE GENOMIC DNA]</scope>
    <source>
        <strain evidence="12 14">EGM181</strain>
    </source>
</reference>
<feature type="transmembrane region" description="Helical" evidence="7">
    <location>
        <begin position="66"/>
        <end position="90"/>
    </location>
</feature>
<comment type="similarity">
    <text evidence="7">Belongs to the binding-protein-dependent transport system permease family.</text>
</comment>
<evidence type="ECO:0000313" key="16">
    <source>
        <dbReference type="Proteomes" id="UP001241571"/>
    </source>
</evidence>
<protein>
    <submittedName>
        <fullName evidence="11">ABC transporter permease subunit</fullName>
    </submittedName>
    <submittedName>
        <fullName evidence="10">Carbohydrate ABC transporter permease</fullName>
    </submittedName>
</protein>
<evidence type="ECO:0000313" key="13">
    <source>
        <dbReference type="Proteomes" id="UP000439965"/>
    </source>
</evidence>
<evidence type="ECO:0000256" key="4">
    <source>
        <dbReference type="ARBA" id="ARBA00022692"/>
    </source>
</evidence>
<evidence type="ECO:0000259" key="8">
    <source>
        <dbReference type="PROSITE" id="PS50928"/>
    </source>
</evidence>
<dbReference type="Proteomes" id="UP000516696">
    <property type="component" value="Chromosome"/>
</dbReference>
<dbReference type="CDD" id="cd06261">
    <property type="entry name" value="TM_PBP2"/>
    <property type="match status" value="1"/>
</dbReference>
<reference evidence="9 16" key="4">
    <citation type="submission" date="2023-06" db="EMBL/GenBank/DDBJ databases">
        <title>Acute promotion of culturable opportunistic pathogens and persistent increase of antibiotic resistance following antibiotic exposure in mouse gut microbiota.</title>
        <authorList>
            <person name="Li L."/>
            <person name="Wang B."/>
            <person name="Sun Y."/>
            <person name="Wang M."/>
            <person name="Xu H."/>
        </authorList>
    </citation>
    <scope>NUCLEOTIDE SEQUENCE [LARGE SCALE GENOMIC DNA]</scope>
    <source>
        <strain evidence="9 16">CRI2_2</strain>
    </source>
</reference>
<evidence type="ECO:0000256" key="5">
    <source>
        <dbReference type="ARBA" id="ARBA00022989"/>
    </source>
</evidence>
<keyword evidence="5 7" id="KW-1133">Transmembrane helix</keyword>
<evidence type="ECO:0000256" key="6">
    <source>
        <dbReference type="ARBA" id="ARBA00023136"/>
    </source>
</evidence>
<accession>A0A2A4DG21</accession>
<dbReference type="PANTHER" id="PTHR43744">
    <property type="entry name" value="ABC TRANSPORTER PERMEASE PROTEIN MG189-RELATED-RELATED"/>
    <property type="match status" value="1"/>
</dbReference>
<keyword evidence="2 7" id="KW-0813">Transport</keyword>
<dbReference type="RefSeq" id="WP_003125672.1">
    <property type="nucleotide sequence ID" value="NZ_BSYC01000001.1"/>
</dbReference>
<name>A0A2A4DG21_ENTGA</name>
<reference evidence="10" key="3">
    <citation type="submission" date="2023-03" db="EMBL/GenBank/DDBJ databases">
        <authorList>
            <person name="Shen W."/>
            <person name="Cai J."/>
        </authorList>
    </citation>
    <scope>NUCLEOTIDE SEQUENCE</scope>
    <source>
        <strain evidence="10">K69-2</strain>
    </source>
</reference>
<feature type="transmembrane region" description="Helical" evidence="7">
    <location>
        <begin position="102"/>
        <end position="123"/>
    </location>
</feature>
<sequence>MKRNVNTLIKYLFLIVAAFVSIFPFYWMIAGATNTSNQIAAGKLTLGNQLITNLQQLFSNYNVSLIMWNSIKISVITVLFSLLITSLAAFGFEKFRTRSSEMIYSLFLLCMMIPLAALVIPLFKMMSGLHLVNQHIAVILPLVNNLFLIFFFRQNFKSFPDGILDASRIEGASEYTIFFRIVFPMMRSTYAAAAIYAFMNSWNSYLLPLIFLQTEDRQTMTLLISNLSSASYVANYGVQMTAIVIATIPTLVLFLFMQRGFVKGMTGSLKL</sequence>
<dbReference type="Gene3D" id="1.10.3720.10">
    <property type="entry name" value="MetI-like"/>
    <property type="match status" value="1"/>
</dbReference>
<evidence type="ECO:0000313" key="15">
    <source>
        <dbReference type="Proteomes" id="UP001183682"/>
    </source>
</evidence>
<organism evidence="10 15">
    <name type="scientific">Enterococcus gallinarum</name>
    <dbReference type="NCBI Taxonomy" id="1353"/>
    <lineage>
        <taxon>Bacteria</taxon>
        <taxon>Bacillati</taxon>
        <taxon>Bacillota</taxon>
        <taxon>Bacilli</taxon>
        <taxon>Lactobacillales</taxon>
        <taxon>Enterococcaceae</taxon>
        <taxon>Enterococcus</taxon>
    </lineage>
</organism>
<keyword evidence="6 7" id="KW-0472">Membrane</keyword>
<dbReference type="EMBL" id="WVTI01000005">
    <property type="protein sequence ID" value="MXS25867.1"/>
    <property type="molecule type" value="Genomic_DNA"/>
</dbReference>
<comment type="subcellular location">
    <subcellularLocation>
        <location evidence="1 7">Cell membrane</location>
        <topology evidence="1 7">Multi-pass membrane protein</topology>
    </subcellularLocation>
</comment>
<dbReference type="EMBL" id="JARPZN010000001">
    <property type="protein sequence ID" value="MDT2689144.1"/>
    <property type="molecule type" value="Genomic_DNA"/>
</dbReference>
<feature type="transmembrane region" description="Helical" evidence="7">
    <location>
        <begin position="236"/>
        <end position="256"/>
    </location>
</feature>
<dbReference type="PANTHER" id="PTHR43744:SF2">
    <property type="entry name" value="ARABINOOLIGOSACCHARIDES TRANSPORT SYSTEM PERMEASE PROTEIN ARAQ"/>
    <property type="match status" value="1"/>
</dbReference>
<dbReference type="PROSITE" id="PS50928">
    <property type="entry name" value="ABC_TM1"/>
    <property type="match status" value="1"/>
</dbReference>
<reference evidence="11 13" key="1">
    <citation type="submission" date="2019-04" db="EMBL/GenBank/DDBJ databases">
        <title>Step-wise assembly of the neonatal virome modulated by breast feeding.</title>
        <authorList>
            <person name="Liang G."/>
            <person name="Bushman F."/>
        </authorList>
    </citation>
    <scope>NUCLEOTIDE SEQUENCE [LARGE SCALE GENOMIC DNA]</scope>
    <source>
        <strain evidence="11 13">E3404</strain>
    </source>
</reference>
<dbReference type="Proteomes" id="UP000439965">
    <property type="component" value="Unassembled WGS sequence"/>
</dbReference>
<dbReference type="EMBL" id="CP050485">
    <property type="protein sequence ID" value="QOG28237.1"/>
    <property type="molecule type" value="Genomic_DNA"/>
</dbReference>
<dbReference type="GeneID" id="93225019"/>
<feature type="domain" description="ABC transmembrane type-1" evidence="8">
    <location>
        <begin position="67"/>
        <end position="257"/>
    </location>
</feature>
<dbReference type="InterPro" id="IPR000515">
    <property type="entry name" value="MetI-like"/>
</dbReference>
<dbReference type="EMBL" id="JASUBT010000001">
    <property type="protein sequence ID" value="MDL4934125.1"/>
    <property type="molecule type" value="Genomic_DNA"/>
</dbReference>
<evidence type="ECO:0000256" key="3">
    <source>
        <dbReference type="ARBA" id="ARBA00022475"/>
    </source>
</evidence>
<evidence type="ECO:0000313" key="12">
    <source>
        <dbReference type="EMBL" id="QOG28237.1"/>
    </source>
</evidence>
<keyword evidence="4 7" id="KW-0812">Transmembrane</keyword>
<feature type="transmembrane region" description="Helical" evidence="7">
    <location>
        <begin position="12"/>
        <end position="29"/>
    </location>
</feature>
<evidence type="ECO:0000313" key="9">
    <source>
        <dbReference type="EMBL" id="MDL4934125.1"/>
    </source>
</evidence>
<evidence type="ECO:0000256" key="7">
    <source>
        <dbReference type="RuleBase" id="RU363032"/>
    </source>
</evidence>
<evidence type="ECO:0000313" key="14">
    <source>
        <dbReference type="Proteomes" id="UP000516696"/>
    </source>
</evidence>
<dbReference type="GO" id="GO:0055085">
    <property type="term" value="P:transmembrane transport"/>
    <property type="evidence" value="ECO:0007669"/>
    <property type="project" value="InterPro"/>
</dbReference>
<dbReference type="Proteomes" id="UP001183682">
    <property type="component" value="Unassembled WGS sequence"/>
</dbReference>
<dbReference type="Pfam" id="PF00528">
    <property type="entry name" value="BPD_transp_1"/>
    <property type="match status" value="1"/>
</dbReference>
<evidence type="ECO:0000256" key="2">
    <source>
        <dbReference type="ARBA" id="ARBA00022448"/>
    </source>
</evidence>
<proteinExistence type="inferred from homology"/>
<dbReference type="AlphaFoldDB" id="A0A2A4DG21"/>
<evidence type="ECO:0000256" key="1">
    <source>
        <dbReference type="ARBA" id="ARBA00004651"/>
    </source>
</evidence>
<evidence type="ECO:0000313" key="11">
    <source>
        <dbReference type="EMBL" id="MXS25867.1"/>
    </source>
</evidence>
<dbReference type="GO" id="GO:0005886">
    <property type="term" value="C:plasma membrane"/>
    <property type="evidence" value="ECO:0007669"/>
    <property type="project" value="UniProtKB-SubCell"/>
</dbReference>
<dbReference type="Proteomes" id="UP001241571">
    <property type="component" value="Unassembled WGS sequence"/>
</dbReference>
<dbReference type="SUPFAM" id="SSF161098">
    <property type="entry name" value="MetI-like"/>
    <property type="match status" value="1"/>
</dbReference>
<feature type="transmembrane region" description="Helical" evidence="7">
    <location>
        <begin position="135"/>
        <end position="156"/>
    </location>
</feature>